<name>A0A8H3CSP6_9AGAM</name>
<protein>
    <recommendedName>
        <fullName evidence="2">Nephrocystin 3-like N-terminal domain-containing protein</fullName>
    </recommendedName>
</protein>
<organism evidence="3 4">
    <name type="scientific">Rhizoctonia solani</name>
    <dbReference type="NCBI Taxonomy" id="456999"/>
    <lineage>
        <taxon>Eukaryota</taxon>
        <taxon>Fungi</taxon>
        <taxon>Dikarya</taxon>
        <taxon>Basidiomycota</taxon>
        <taxon>Agaricomycotina</taxon>
        <taxon>Agaricomycetes</taxon>
        <taxon>Cantharellales</taxon>
        <taxon>Ceratobasidiaceae</taxon>
        <taxon>Rhizoctonia</taxon>
    </lineage>
</organism>
<comment type="caution">
    <text evidence="3">The sequence shown here is derived from an EMBL/GenBank/DDBJ whole genome shotgun (WGS) entry which is preliminary data.</text>
</comment>
<dbReference type="EMBL" id="CAJMWT010004672">
    <property type="protein sequence ID" value="CAE6494244.1"/>
    <property type="molecule type" value="Genomic_DNA"/>
</dbReference>
<dbReference type="Pfam" id="PF24883">
    <property type="entry name" value="NPHP3_N"/>
    <property type="match status" value="1"/>
</dbReference>
<evidence type="ECO:0000256" key="1">
    <source>
        <dbReference type="ARBA" id="ARBA00022737"/>
    </source>
</evidence>
<dbReference type="SUPFAM" id="SSF52540">
    <property type="entry name" value="P-loop containing nucleoside triphosphate hydrolases"/>
    <property type="match status" value="1"/>
</dbReference>
<reference evidence="3" key="1">
    <citation type="submission" date="2021-01" db="EMBL/GenBank/DDBJ databases">
        <authorList>
            <person name="Kaushik A."/>
        </authorList>
    </citation>
    <scope>NUCLEOTIDE SEQUENCE</scope>
    <source>
        <strain evidence="3">AG2-2IIIB</strain>
    </source>
</reference>
<sequence>MSADPLAQDLGQLRYYITEIEIQPSITDLNCKIGAKIFIDEKLVCNLPWLDHTSPSRWSRLLLCEVSSLSKIVFRLCRSIKDKQRSFNFPAYRIDDMDEETGEVTLEHPDIVWMARIKSLTPCMAEQKFQNELVELDQIEGIYDSLEPDQTLKNLFKLPLKLASLVANALPQCGGKLSFLIFVKTWELLDQQLELDDIIRDILRGLPRIRDIIEVLSQASSLTLAHATDRLKEPIINILVLLEDASVYIFNRLIAKDLEGHTNDNGADENDTYDIESYLARLAEQQDAFHASWLPSHTSPVNQHHFIQDESTALSLEDAQTLTSESARKLTEIYDMPNLLRPLDPSGYDPDRACMDGTRDAVLNRILSWTQIQDNSERFMWISGQAGMGKTSIATSLCGRLDKIGALAGSFFCRRDDPNSSDPLRLINNLVHEIAIQCPAYAYELSYAIRANRKL</sequence>
<dbReference type="Proteomes" id="UP000663843">
    <property type="component" value="Unassembled WGS sequence"/>
</dbReference>
<accession>A0A8H3CSP6</accession>
<dbReference type="Gene3D" id="3.40.50.300">
    <property type="entry name" value="P-loop containing nucleotide triphosphate hydrolases"/>
    <property type="match status" value="1"/>
</dbReference>
<feature type="non-terminal residue" evidence="3">
    <location>
        <position position="1"/>
    </location>
</feature>
<dbReference type="InterPro" id="IPR027417">
    <property type="entry name" value="P-loop_NTPase"/>
</dbReference>
<keyword evidence="1" id="KW-0677">Repeat</keyword>
<evidence type="ECO:0000313" key="4">
    <source>
        <dbReference type="Proteomes" id="UP000663843"/>
    </source>
</evidence>
<proteinExistence type="predicted"/>
<evidence type="ECO:0000313" key="3">
    <source>
        <dbReference type="EMBL" id="CAE6494244.1"/>
    </source>
</evidence>
<dbReference type="AlphaFoldDB" id="A0A8H3CSP6"/>
<dbReference type="InterPro" id="IPR056884">
    <property type="entry name" value="NPHP3-like_N"/>
</dbReference>
<gene>
    <name evidence="3" type="ORF">RDB_LOCUS132703</name>
</gene>
<feature type="domain" description="Nephrocystin 3-like N-terminal" evidence="2">
    <location>
        <begin position="364"/>
        <end position="450"/>
    </location>
</feature>
<evidence type="ECO:0000259" key="2">
    <source>
        <dbReference type="Pfam" id="PF24883"/>
    </source>
</evidence>